<comment type="caution">
    <text evidence="11">The sequence shown here is derived from an EMBL/GenBank/DDBJ whole genome shotgun (WGS) entry which is preliminary data.</text>
</comment>
<keyword evidence="12" id="KW-1185">Reference proteome</keyword>
<dbReference type="OrthoDB" id="9781789at2"/>
<dbReference type="GO" id="GO:0008168">
    <property type="term" value="F:methyltransferase activity"/>
    <property type="evidence" value="ECO:0007669"/>
    <property type="project" value="UniProtKB-KW"/>
</dbReference>
<feature type="active site" description="Proton acceptor" evidence="7 8">
    <location>
        <position position="184"/>
    </location>
</feature>
<evidence type="ECO:0000256" key="10">
    <source>
        <dbReference type="PIRSR" id="PIRSR000388-3"/>
    </source>
</evidence>
<feature type="binding site" evidence="7 10">
    <location>
        <position position="117"/>
    </location>
    <ligand>
        <name>Mg(2+)</name>
        <dbReference type="ChEBI" id="CHEBI:18420"/>
    </ligand>
</feature>
<keyword evidence="7" id="KW-0963">Cytoplasm</keyword>
<gene>
    <name evidence="7 11" type="primary">panB</name>
    <name evidence="11" type="ORF">DL240_10295</name>
</gene>
<dbReference type="InterPro" id="IPR015813">
    <property type="entry name" value="Pyrv/PenolPyrv_kinase-like_dom"/>
</dbReference>
<protein>
    <recommendedName>
        <fullName evidence="7">3-methyl-2-oxobutanoate hydroxymethyltransferase</fullName>
        <ecNumber evidence="7">2.1.2.11</ecNumber>
    </recommendedName>
    <alternativeName>
        <fullName evidence="7">Ketopantoate hydroxymethyltransferase</fullName>
        <shortName evidence="7">KPHMT</shortName>
    </alternativeName>
</protein>
<dbReference type="PIRSF" id="PIRSF000388">
    <property type="entry name" value="Pantoate_hydroxy_MeTrfase"/>
    <property type="match status" value="1"/>
</dbReference>
<comment type="cofactor">
    <cofactor evidence="7 10">
        <name>Mg(2+)</name>
        <dbReference type="ChEBI" id="CHEBI:18420"/>
    </cofactor>
    <text evidence="7 10">Binds 1 Mg(2+) ion per subunit.</text>
</comment>
<feature type="binding site" evidence="7 9">
    <location>
        <begin position="46"/>
        <end position="47"/>
    </location>
    <ligand>
        <name>3-methyl-2-oxobutanoate</name>
        <dbReference type="ChEBI" id="CHEBI:11851"/>
    </ligand>
</feature>
<proteinExistence type="inferred from homology"/>
<keyword evidence="4 7" id="KW-0566">Pantothenate biosynthesis</keyword>
<dbReference type="GO" id="GO:0003864">
    <property type="term" value="F:3-methyl-2-oxobutanoate hydroxymethyltransferase activity"/>
    <property type="evidence" value="ECO:0007669"/>
    <property type="project" value="UniProtKB-UniRule"/>
</dbReference>
<dbReference type="InterPro" id="IPR003700">
    <property type="entry name" value="Pantoate_hydroxy_MeTrfase"/>
</dbReference>
<dbReference type="PANTHER" id="PTHR20881:SF0">
    <property type="entry name" value="3-METHYL-2-OXOBUTANOATE HYDROXYMETHYLTRANSFERASE"/>
    <property type="match status" value="1"/>
</dbReference>
<evidence type="ECO:0000256" key="1">
    <source>
        <dbReference type="ARBA" id="ARBA00005033"/>
    </source>
</evidence>
<keyword evidence="11" id="KW-0489">Methyltransferase</keyword>
<sequence length="266" mass="28977">MARRKTTRALRKLYEKQTPLTMVTCYDYTFARLVDKADIDIILVGDSMGNVIQGHDTTVPVTLEDIIYHTRAVLRGNQSAHILADMPFMSYQASTDDALRNAGRLLKEGHAQSVKVEGGEELATMIARMTAAGIPVCGHLGLTPQSVHAFGGFRLQGTDDEAAERLLKDARALQDAGAFMIVLEMVPAALAKRVTNALDIPTIGIGAGPHTSGQVLVLQDMLGMNSDFKPRFVKHFASLENTVVGALNAFADEVHQRSFPDDEHSY</sequence>
<evidence type="ECO:0000256" key="9">
    <source>
        <dbReference type="PIRSR" id="PIRSR000388-2"/>
    </source>
</evidence>
<dbReference type="HAMAP" id="MF_00156">
    <property type="entry name" value="PanB"/>
    <property type="match status" value="1"/>
</dbReference>
<comment type="function">
    <text evidence="6 7">Catalyzes the reversible reaction in which hydroxymethyl group from 5,10-methylenetetrahydrofolate is transferred onto alpha-ketoisovalerate to form ketopantoate.</text>
</comment>
<dbReference type="CDD" id="cd06557">
    <property type="entry name" value="KPHMT-like"/>
    <property type="match status" value="1"/>
</dbReference>
<evidence type="ECO:0000256" key="8">
    <source>
        <dbReference type="PIRSR" id="PIRSR000388-1"/>
    </source>
</evidence>
<dbReference type="GO" id="GO:0015940">
    <property type="term" value="P:pantothenate biosynthetic process"/>
    <property type="evidence" value="ECO:0007669"/>
    <property type="project" value="UniProtKB-UniRule"/>
</dbReference>
<dbReference type="NCBIfam" id="TIGR00222">
    <property type="entry name" value="panB"/>
    <property type="match status" value="1"/>
</dbReference>
<dbReference type="GO" id="GO:0032259">
    <property type="term" value="P:methylation"/>
    <property type="evidence" value="ECO:0007669"/>
    <property type="project" value="UniProtKB-KW"/>
</dbReference>
<keyword evidence="7 10" id="KW-0460">Magnesium</keyword>
<evidence type="ECO:0000256" key="2">
    <source>
        <dbReference type="ARBA" id="ARBA00008676"/>
    </source>
</evidence>
<dbReference type="InterPro" id="IPR040442">
    <property type="entry name" value="Pyrv_kinase-like_dom_sf"/>
</dbReference>
<evidence type="ECO:0000256" key="4">
    <source>
        <dbReference type="ARBA" id="ARBA00022655"/>
    </source>
</evidence>
<name>A0A328C704_9DELT</name>
<dbReference type="EMBL" id="QHKO01000004">
    <property type="protein sequence ID" value="RAL22234.1"/>
    <property type="molecule type" value="Genomic_DNA"/>
</dbReference>
<dbReference type="FunFam" id="3.20.20.60:FF:000003">
    <property type="entry name" value="3-methyl-2-oxobutanoate hydroxymethyltransferase"/>
    <property type="match status" value="1"/>
</dbReference>
<dbReference type="AlphaFoldDB" id="A0A328C704"/>
<accession>A0A328C704</accession>
<dbReference type="GO" id="GO:0000287">
    <property type="term" value="F:magnesium ion binding"/>
    <property type="evidence" value="ECO:0007669"/>
    <property type="project" value="TreeGrafter"/>
</dbReference>
<dbReference type="Proteomes" id="UP000249169">
    <property type="component" value="Unassembled WGS sequence"/>
</dbReference>
<feature type="binding site" evidence="7 9">
    <location>
        <position position="85"/>
    </location>
    <ligand>
        <name>3-methyl-2-oxobutanoate</name>
        <dbReference type="ChEBI" id="CHEBI:11851"/>
    </ligand>
</feature>
<comment type="subcellular location">
    <subcellularLocation>
        <location evidence="7">Cytoplasm</location>
    </subcellularLocation>
</comment>
<dbReference type="SUPFAM" id="SSF51621">
    <property type="entry name" value="Phosphoenolpyruvate/pyruvate domain"/>
    <property type="match status" value="1"/>
</dbReference>
<dbReference type="UniPathway" id="UPA00028">
    <property type="reaction ID" value="UER00003"/>
</dbReference>
<evidence type="ECO:0000313" key="12">
    <source>
        <dbReference type="Proteomes" id="UP000249169"/>
    </source>
</evidence>
<evidence type="ECO:0000313" key="11">
    <source>
        <dbReference type="EMBL" id="RAL22234.1"/>
    </source>
</evidence>
<dbReference type="Gene3D" id="3.20.20.60">
    <property type="entry name" value="Phosphoenolpyruvate-binding domains"/>
    <property type="match status" value="1"/>
</dbReference>
<comment type="subunit">
    <text evidence="3 7">Homodecamer; pentamer of dimers.</text>
</comment>
<comment type="similarity">
    <text evidence="2 7">Belongs to the PanB family.</text>
</comment>
<keyword evidence="5 7" id="KW-0808">Transferase</keyword>
<organism evidence="11 12">
    <name type="scientific">Lujinxingia litoralis</name>
    <dbReference type="NCBI Taxonomy" id="2211119"/>
    <lineage>
        <taxon>Bacteria</taxon>
        <taxon>Deltaproteobacteria</taxon>
        <taxon>Bradymonadales</taxon>
        <taxon>Lujinxingiaceae</taxon>
        <taxon>Lujinxingia</taxon>
    </lineage>
</organism>
<evidence type="ECO:0000256" key="3">
    <source>
        <dbReference type="ARBA" id="ARBA00011424"/>
    </source>
</evidence>
<comment type="pathway">
    <text evidence="1 7">Cofactor biosynthesis; (R)-pantothenate biosynthesis; (R)-pantoate from 3-methyl-2-oxobutanoate: step 1/2.</text>
</comment>
<dbReference type="NCBIfam" id="NF001452">
    <property type="entry name" value="PRK00311.1"/>
    <property type="match status" value="1"/>
</dbReference>
<feature type="binding site" evidence="7 10">
    <location>
        <position position="85"/>
    </location>
    <ligand>
        <name>Mg(2+)</name>
        <dbReference type="ChEBI" id="CHEBI:18420"/>
    </ligand>
</feature>
<dbReference type="RefSeq" id="WP_111729805.1">
    <property type="nucleotide sequence ID" value="NZ_QHKO01000004.1"/>
</dbReference>
<evidence type="ECO:0000256" key="7">
    <source>
        <dbReference type="HAMAP-Rule" id="MF_00156"/>
    </source>
</evidence>
<dbReference type="Pfam" id="PF02548">
    <property type="entry name" value="Pantoate_transf"/>
    <property type="match status" value="1"/>
</dbReference>
<reference evidence="11 12" key="1">
    <citation type="submission" date="2018-05" db="EMBL/GenBank/DDBJ databases">
        <title>Lujinxingia marina gen. nov. sp. nov., a new facultative anaerobic member of the class Deltaproteobacteria, and proposal of Lujinxingaceae fam. nov.</title>
        <authorList>
            <person name="Li C.-M."/>
        </authorList>
    </citation>
    <scope>NUCLEOTIDE SEQUENCE [LARGE SCALE GENOMIC DNA]</scope>
    <source>
        <strain evidence="11 12">B210</strain>
    </source>
</reference>
<dbReference type="EC" id="2.1.2.11" evidence="7"/>
<evidence type="ECO:0000256" key="5">
    <source>
        <dbReference type="ARBA" id="ARBA00022679"/>
    </source>
</evidence>
<keyword evidence="7 10" id="KW-0479">Metal-binding</keyword>
<feature type="binding site" evidence="7 9">
    <location>
        <position position="115"/>
    </location>
    <ligand>
        <name>3-methyl-2-oxobutanoate</name>
        <dbReference type="ChEBI" id="CHEBI:11851"/>
    </ligand>
</feature>
<feature type="binding site" evidence="7 10">
    <location>
        <position position="46"/>
    </location>
    <ligand>
        <name>Mg(2+)</name>
        <dbReference type="ChEBI" id="CHEBI:18420"/>
    </ligand>
</feature>
<evidence type="ECO:0000256" key="6">
    <source>
        <dbReference type="ARBA" id="ARBA00056497"/>
    </source>
</evidence>
<dbReference type="GO" id="GO:0005737">
    <property type="term" value="C:cytoplasm"/>
    <property type="evidence" value="ECO:0007669"/>
    <property type="project" value="UniProtKB-SubCell"/>
</dbReference>
<dbReference type="PANTHER" id="PTHR20881">
    <property type="entry name" value="3-METHYL-2-OXOBUTANOATE HYDROXYMETHYLTRANSFERASE"/>
    <property type="match status" value="1"/>
</dbReference>
<comment type="catalytic activity">
    <reaction evidence="7">
        <text>(6R)-5,10-methylene-5,6,7,8-tetrahydrofolate + 3-methyl-2-oxobutanoate + H2O = 2-dehydropantoate + (6S)-5,6,7,8-tetrahydrofolate</text>
        <dbReference type="Rhea" id="RHEA:11824"/>
        <dbReference type="ChEBI" id="CHEBI:11561"/>
        <dbReference type="ChEBI" id="CHEBI:11851"/>
        <dbReference type="ChEBI" id="CHEBI:15377"/>
        <dbReference type="ChEBI" id="CHEBI:15636"/>
        <dbReference type="ChEBI" id="CHEBI:57453"/>
        <dbReference type="EC" id="2.1.2.11"/>
    </reaction>
</comment>